<accession>A0A546XXD5</accession>
<name>A0A546XXD5_AGRTU</name>
<reference evidence="1 2" key="1">
    <citation type="journal article" date="2019" name="Appl. Microbiol. Biotechnol.">
        <title>Differential efficiency of wild type rhizogenic strains for rol gene transformation of plants.</title>
        <authorList>
            <person name="Desmet S."/>
            <person name="De Keyser E."/>
            <person name="Van Vaerenbergh J."/>
            <person name="Baeyen S."/>
            <person name="Van Huylenbroeck J."/>
            <person name="Geelen D."/>
            <person name="Dhooghe E."/>
        </authorList>
    </citation>
    <scope>NUCLEOTIDE SEQUENCE [LARGE SCALE GENOMIC DNA]</scope>
    <source>
        <strain evidence="1 2">MAFF210266</strain>
    </source>
</reference>
<protein>
    <submittedName>
        <fullName evidence="1">Glycosyltransferase family 2 protein</fullName>
    </submittedName>
</protein>
<dbReference type="AlphaFoldDB" id="A0A546XXD5"/>
<dbReference type="InterPro" id="IPR029044">
    <property type="entry name" value="Nucleotide-diphossugar_trans"/>
</dbReference>
<dbReference type="GO" id="GO:0016740">
    <property type="term" value="F:transferase activity"/>
    <property type="evidence" value="ECO:0007669"/>
    <property type="project" value="UniProtKB-KW"/>
</dbReference>
<dbReference type="Gene3D" id="3.90.550.10">
    <property type="entry name" value="Spore Coat Polysaccharide Biosynthesis Protein SpsA, Chain A"/>
    <property type="match status" value="1"/>
</dbReference>
<organism evidence="1 2">
    <name type="scientific">Agrobacterium tumefaciens</name>
    <dbReference type="NCBI Taxonomy" id="358"/>
    <lineage>
        <taxon>Bacteria</taxon>
        <taxon>Pseudomonadati</taxon>
        <taxon>Pseudomonadota</taxon>
        <taxon>Alphaproteobacteria</taxon>
        <taxon>Hyphomicrobiales</taxon>
        <taxon>Rhizobiaceae</taxon>
        <taxon>Rhizobium/Agrobacterium group</taxon>
        <taxon>Agrobacterium</taxon>
        <taxon>Agrobacterium tumefaciens complex</taxon>
    </lineage>
</organism>
<sequence length="306" mass="34217">MTDNKAGNVELPSIQVQSVLYNMDEFSVRRALEALARAVDLAVAGGYCAKFKVVYGDTSPARCLQDTVLARLREEFAWAFEIDYVFFDENIGSANGHNRLAMDCNLDYLLILNPDVVVSPRLFQNMLAPFDDKSVGMVEAKQLPIEHPKTYDVTTGVTSWATTACALTPTALFSALEGFDSAAFFLYCDDVDYSWRVREAGCKVIFTPAAVVFHDKRISPKGEWRPSSAEVRYSAEAALMMAHKWSRPDIVADIIHVFRHGSEEQVMAVKKFQSMQEGGTLPVPRDAGHKIGQFEGHFYAKHRYPL</sequence>
<keyword evidence="1" id="KW-0808">Transferase</keyword>
<dbReference type="EMBL" id="SGOE01000004">
    <property type="protein sequence ID" value="TRB05401.1"/>
    <property type="molecule type" value="Genomic_DNA"/>
</dbReference>
<gene>
    <name evidence="1" type="ORF">EXN61_16430</name>
</gene>
<dbReference type="PANTHER" id="PTHR43179">
    <property type="entry name" value="RHAMNOSYLTRANSFERASE WBBL"/>
    <property type="match status" value="1"/>
</dbReference>
<dbReference type="Proteomes" id="UP000317023">
    <property type="component" value="Unassembled WGS sequence"/>
</dbReference>
<evidence type="ECO:0000313" key="2">
    <source>
        <dbReference type="Proteomes" id="UP000317023"/>
    </source>
</evidence>
<proteinExistence type="predicted"/>
<evidence type="ECO:0000313" key="1">
    <source>
        <dbReference type="EMBL" id="TRB05401.1"/>
    </source>
</evidence>
<dbReference type="SUPFAM" id="SSF53448">
    <property type="entry name" value="Nucleotide-diphospho-sugar transferases"/>
    <property type="match status" value="1"/>
</dbReference>
<dbReference type="PANTHER" id="PTHR43179:SF7">
    <property type="entry name" value="RHAMNOSYLTRANSFERASE WBBL"/>
    <property type="match status" value="1"/>
</dbReference>
<comment type="caution">
    <text evidence="1">The sequence shown here is derived from an EMBL/GenBank/DDBJ whole genome shotgun (WGS) entry which is preliminary data.</text>
</comment>
<dbReference type="RefSeq" id="WP_142857789.1">
    <property type="nucleotide sequence ID" value="NZ_SGOE01000004.1"/>
</dbReference>